<accession>A0A923SJM0</accession>
<keyword evidence="1" id="KW-0812">Transmembrane</keyword>
<evidence type="ECO:0000313" key="2">
    <source>
        <dbReference type="EMBL" id="MBC5993968.1"/>
    </source>
</evidence>
<dbReference type="Proteomes" id="UP000603640">
    <property type="component" value="Unassembled WGS sequence"/>
</dbReference>
<keyword evidence="3" id="KW-1185">Reference proteome</keyword>
<dbReference type="AlphaFoldDB" id="A0A923SJM0"/>
<keyword evidence="1" id="KW-1133">Transmembrane helix</keyword>
<comment type="caution">
    <text evidence="2">The sequence shown here is derived from an EMBL/GenBank/DDBJ whole genome shotgun (WGS) entry which is preliminary data.</text>
</comment>
<organism evidence="2 3">
    <name type="scientific">Pontibacter cellulosilyticus</name>
    <dbReference type="NCBI Taxonomy" id="1720253"/>
    <lineage>
        <taxon>Bacteria</taxon>
        <taxon>Pseudomonadati</taxon>
        <taxon>Bacteroidota</taxon>
        <taxon>Cytophagia</taxon>
        <taxon>Cytophagales</taxon>
        <taxon>Hymenobacteraceae</taxon>
        <taxon>Pontibacter</taxon>
    </lineage>
</organism>
<name>A0A923SJM0_9BACT</name>
<gene>
    <name evidence="2" type="ORF">H8S84_14060</name>
</gene>
<proteinExistence type="predicted"/>
<feature type="transmembrane region" description="Helical" evidence="1">
    <location>
        <begin position="33"/>
        <end position="52"/>
    </location>
</feature>
<keyword evidence="1" id="KW-0472">Membrane</keyword>
<evidence type="ECO:0000256" key="1">
    <source>
        <dbReference type="SAM" id="Phobius"/>
    </source>
</evidence>
<dbReference type="EMBL" id="JACRVF010000004">
    <property type="protein sequence ID" value="MBC5993968.1"/>
    <property type="molecule type" value="Genomic_DNA"/>
</dbReference>
<feature type="transmembrane region" description="Helical" evidence="1">
    <location>
        <begin position="6"/>
        <end position="26"/>
    </location>
</feature>
<reference evidence="2" key="1">
    <citation type="submission" date="2020-08" db="EMBL/GenBank/DDBJ databases">
        <title>Pontibacter sp. SD6 16S ribosomal RNA gene Genome sequencing and assembly.</title>
        <authorList>
            <person name="Kang M."/>
        </authorList>
    </citation>
    <scope>NUCLEOTIDE SEQUENCE</scope>
    <source>
        <strain evidence="2">SD6</strain>
    </source>
</reference>
<dbReference type="RefSeq" id="WP_187067995.1">
    <property type="nucleotide sequence ID" value="NZ_JACRVF010000004.1"/>
</dbReference>
<feature type="transmembrane region" description="Helical" evidence="1">
    <location>
        <begin position="579"/>
        <end position="596"/>
    </location>
</feature>
<protein>
    <submittedName>
        <fullName evidence="2">Uncharacterized protein</fullName>
    </submittedName>
</protein>
<sequence>MYTYPAYLPWLLATIVALVLVWLAWRRPNRQRLALRILASAVAGISLTLLVFPPTTQQAINPSAAILLTEGYNQDTLEALLQQQEAKPIVYTFGAEADNVSTLTSLYTLRQQQPGLQKVHLLGYGLEEQQLKALEGVQLVPHLSETTAGIRAVQWPQEVKLGEAVTIAGEFKYKTHSKLYLHAAGQLRDSAEIGTNSTYTFNLNYTPKQAGRYVYTLLAKTEAQTDTLGRVPVQVNEQQQLSILLVASAPSFEFKFLKNHLGEQQHKVAYRTTVSKSISQSEWVNMTKVDLSRINPKLLQNFDVVITEPQALQSMSAGERATLQRAVTEDGLGVLTIATAPAASKSTSFFTSFQSKRLSQQDTRSTRAGWEGSETNINAAPYTLVKTTAVTGLVTEQSSNLLAGAKRAGWGKVAMSFVPQTFPWQLEGKDQVYASYWSTLLSAITKEQVKEKFWQLEQPQVPQPDKPVILSFTDYTLAAGATTPAATVTSLAYSASINLPLAQHIHQLSTYNGTFWPRRSGWYKVETPNAAPYFFFVQEPSDWEHESIAARRAATEAFVAQQSASSAADAIAYKEEPVSLIWFFVAFVLSSGFLWLEEKL</sequence>
<evidence type="ECO:0000313" key="3">
    <source>
        <dbReference type="Proteomes" id="UP000603640"/>
    </source>
</evidence>